<feature type="chain" id="PRO_5041987957" evidence="2">
    <location>
        <begin position="25"/>
        <end position="197"/>
    </location>
</feature>
<evidence type="ECO:0000313" key="4">
    <source>
        <dbReference type="Proteomes" id="UP001190700"/>
    </source>
</evidence>
<feature type="compositionally biased region" description="Basic and acidic residues" evidence="1">
    <location>
        <begin position="184"/>
        <end position="197"/>
    </location>
</feature>
<sequence length="197" mass="21759">MGRSRARFVAADLLLLLRHYKAIALDATPLGDSGCSSLIAHVTSTPHFSDCDTQTPSVVLVDRDFQTSLNKLRYDIGVQEDLFEPKVALFNDAYELSGWYISSISPFNFNDEEVVPWMTLDSQGVTEQGVWGTPPTYQRYYNAKAYVGVFFNPTSSTDPPKVKPVSVQGGESVAAPPATTRYGDQGEHTMDVKEAKR</sequence>
<feature type="region of interest" description="Disordered" evidence="1">
    <location>
        <begin position="156"/>
        <end position="197"/>
    </location>
</feature>
<accession>A0AAE0CDJ4</accession>
<gene>
    <name evidence="3" type="ORF">CYMTET_38457</name>
</gene>
<proteinExistence type="predicted"/>
<keyword evidence="4" id="KW-1185">Reference proteome</keyword>
<reference evidence="3 4" key="1">
    <citation type="journal article" date="2015" name="Genome Biol. Evol.">
        <title>Comparative Genomics of a Bacterivorous Green Alga Reveals Evolutionary Causalities and Consequences of Phago-Mixotrophic Mode of Nutrition.</title>
        <authorList>
            <person name="Burns J.A."/>
            <person name="Paasch A."/>
            <person name="Narechania A."/>
            <person name="Kim E."/>
        </authorList>
    </citation>
    <scope>NUCLEOTIDE SEQUENCE [LARGE SCALE GENOMIC DNA]</scope>
    <source>
        <strain evidence="3 4">PLY_AMNH</strain>
    </source>
</reference>
<evidence type="ECO:0000256" key="1">
    <source>
        <dbReference type="SAM" id="MobiDB-lite"/>
    </source>
</evidence>
<dbReference type="Proteomes" id="UP001190700">
    <property type="component" value="Unassembled WGS sequence"/>
</dbReference>
<feature type="signal peptide" evidence="2">
    <location>
        <begin position="1"/>
        <end position="24"/>
    </location>
</feature>
<keyword evidence="2" id="KW-0732">Signal</keyword>
<evidence type="ECO:0000313" key="3">
    <source>
        <dbReference type="EMBL" id="KAK3252239.1"/>
    </source>
</evidence>
<evidence type="ECO:0000256" key="2">
    <source>
        <dbReference type="SAM" id="SignalP"/>
    </source>
</evidence>
<organism evidence="3 4">
    <name type="scientific">Cymbomonas tetramitiformis</name>
    <dbReference type="NCBI Taxonomy" id="36881"/>
    <lineage>
        <taxon>Eukaryota</taxon>
        <taxon>Viridiplantae</taxon>
        <taxon>Chlorophyta</taxon>
        <taxon>Pyramimonadophyceae</taxon>
        <taxon>Pyramimonadales</taxon>
        <taxon>Pyramimonadaceae</taxon>
        <taxon>Cymbomonas</taxon>
    </lineage>
</organism>
<dbReference type="AlphaFoldDB" id="A0AAE0CDJ4"/>
<name>A0AAE0CDJ4_9CHLO</name>
<protein>
    <submittedName>
        <fullName evidence="3">Uncharacterized protein</fullName>
    </submittedName>
</protein>
<dbReference type="EMBL" id="LGRX02025543">
    <property type="protein sequence ID" value="KAK3252239.1"/>
    <property type="molecule type" value="Genomic_DNA"/>
</dbReference>
<comment type="caution">
    <text evidence="3">The sequence shown here is derived from an EMBL/GenBank/DDBJ whole genome shotgun (WGS) entry which is preliminary data.</text>
</comment>